<keyword evidence="1" id="KW-0433">Leucine-rich repeat</keyword>
<dbReference type="SUPFAM" id="SSF52058">
    <property type="entry name" value="L domain-like"/>
    <property type="match status" value="1"/>
</dbReference>
<evidence type="ECO:0000256" key="4">
    <source>
        <dbReference type="SAM" id="SignalP"/>
    </source>
</evidence>
<dbReference type="SMART" id="SM00082">
    <property type="entry name" value="LRRCT"/>
    <property type="match status" value="2"/>
</dbReference>
<dbReference type="GeneTree" id="ENSGT00940000156400"/>
<dbReference type="GO" id="GO:0005886">
    <property type="term" value="C:plasma membrane"/>
    <property type="evidence" value="ECO:0007669"/>
    <property type="project" value="TreeGrafter"/>
</dbReference>
<dbReference type="InterPro" id="IPR000483">
    <property type="entry name" value="Cys-rich_flank_reg_C"/>
</dbReference>
<gene>
    <name evidence="6" type="primary">LOC107388923</name>
</gene>
<reference evidence="6" key="3">
    <citation type="submission" date="2025-09" db="UniProtKB">
        <authorList>
            <consortium name="Ensembl"/>
        </authorList>
    </citation>
    <scope>IDENTIFICATION</scope>
</reference>
<evidence type="ECO:0000256" key="1">
    <source>
        <dbReference type="ARBA" id="ARBA00022614"/>
    </source>
</evidence>
<dbReference type="InterPro" id="IPR050541">
    <property type="entry name" value="LRR_TM_domain-containing"/>
</dbReference>
<dbReference type="Pfam" id="PF13855">
    <property type="entry name" value="LRR_8"/>
    <property type="match status" value="2"/>
</dbReference>
<feature type="domain" description="LRRCT" evidence="5">
    <location>
        <begin position="155"/>
        <end position="205"/>
    </location>
</feature>
<evidence type="ECO:0000313" key="6">
    <source>
        <dbReference type="Ensembl" id="ENSNFUP00015042561.1"/>
    </source>
</evidence>
<sequence>MRVILFLNQAFLLLLLLPSTEMKRPGKGRGLKRARSDRFVVPTCSELSESGENFVDCQDQYLTSIPASNTWSKVPKHLLLARNRIKVLHDGAFSGYESLISLDLQQNQISLVKEQAFEDLTQLTTLLLQHNRLTTLSEEALIFIPNLRYLRLHGNPWKCLCPMESLIRTLQVPSNRNFGNHARCAEPISLKNKKLKNINPDLLCEESPGDPHGNMTDPIEPSPIRSKSDATTLCHTYFFPKVQMDCSNRGLTQVPSGIPEDVVQVNLSHNSIRHLKPRDFQGVRSLRVLNLSNNNMEHIDTAGLLHLHELDLSNNKLRFVQYGVLEDLYFLSQLKLGGNPWLCDYNIHYMVYWLRLHPGVKHSGLLCHSPLEHAGERVEKYVHSYNRECPKDRQLSGPDQDQMDPELWGKPLEALGEVEEELEPSPLRVPQKYQIIRLS</sequence>
<dbReference type="Ensembl" id="ENSNFUT00015044428.1">
    <property type="protein sequence ID" value="ENSNFUP00015042561.1"/>
    <property type="gene ID" value="ENSNFUG00015020381.1"/>
</dbReference>
<dbReference type="PROSITE" id="PS51450">
    <property type="entry name" value="LRR"/>
    <property type="match status" value="1"/>
</dbReference>
<dbReference type="InterPro" id="IPR003591">
    <property type="entry name" value="Leu-rich_rpt_typical-subtyp"/>
</dbReference>
<keyword evidence="7" id="KW-1185">Reference proteome</keyword>
<keyword evidence="2 4" id="KW-0732">Signal</keyword>
<protein>
    <recommendedName>
        <fullName evidence="5">LRRCT domain-containing protein</fullName>
    </recommendedName>
</protein>
<dbReference type="Gene3D" id="3.80.10.10">
    <property type="entry name" value="Ribonuclease Inhibitor"/>
    <property type="match status" value="2"/>
</dbReference>
<feature type="chain" id="PRO_5034012383" description="LRRCT domain-containing protein" evidence="4">
    <location>
        <begin position="23"/>
        <end position="439"/>
    </location>
</feature>
<reference evidence="6" key="1">
    <citation type="submission" date="2014-08" db="EMBL/GenBank/DDBJ databases">
        <authorList>
            <person name="Senf B."/>
            <person name="Petzold A."/>
            <person name="Downie B.R."/>
            <person name="Koch P."/>
            <person name="Platzer M."/>
        </authorList>
    </citation>
    <scope>NUCLEOTIDE SEQUENCE [LARGE SCALE GENOMIC DNA]</scope>
    <source>
        <strain evidence="6">GRZ</strain>
    </source>
</reference>
<accession>A0A8C6PEE1</accession>
<reference evidence="6" key="2">
    <citation type="submission" date="2025-08" db="UniProtKB">
        <authorList>
            <consortium name="Ensembl"/>
        </authorList>
    </citation>
    <scope>IDENTIFICATION</scope>
</reference>
<dbReference type="PANTHER" id="PTHR24369">
    <property type="entry name" value="ANTIGEN BSP, PUTATIVE-RELATED"/>
    <property type="match status" value="1"/>
</dbReference>
<proteinExistence type="predicted"/>
<evidence type="ECO:0000256" key="3">
    <source>
        <dbReference type="ARBA" id="ARBA00022737"/>
    </source>
</evidence>
<evidence type="ECO:0000256" key="2">
    <source>
        <dbReference type="ARBA" id="ARBA00022729"/>
    </source>
</evidence>
<dbReference type="AlphaFoldDB" id="A0A8C6PEE1"/>
<evidence type="ECO:0000259" key="5">
    <source>
        <dbReference type="SMART" id="SM00082"/>
    </source>
</evidence>
<name>A0A8C6PEE1_NOTFU</name>
<dbReference type="InterPro" id="IPR032675">
    <property type="entry name" value="LRR_dom_sf"/>
</dbReference>
<keyword evidence="3" id="KW-0677">Repeat</keyword>
<dbReference type="PANTHER" id="PTHR24369:SF213">
    <property type="entry name" value="INSULIN LIKE GROWTH FACTOR BINDING PROTEIN ACID LABILE SUBUNIT"/>
    <property type="match status" value="1"/>
</dbReference>
<feature type="domain" description="LRRCT" evidence="5">
    <location>
        <begin position="339"/>
        <end position="390"/>
    </location>
</feature>
<dbReference type="SMART" id="SM00369">
    <property type="entry name" value="LRR_TYP"/>
    <property type="match status" value="6"/>
</dbReference>
<dbReference type="InterPro" id="IPR001611">
    <property type="entry name" value="Leu-rich_rpt"/>
</dbReference>
<organism evidence="6 7">
    <name type="scientific">Nothobranchius furzeri</name>
    <name type="common">Turquoise killifish</name>
    <dbReference type="NCBI Taxonomy" id="105023"/>
    <lineage>
        <taxon>Eukaryota</taxon>
        <taxon>Metazoa</taxon>
        <taxon>Chordata</taxon>
        <taxon>Craniata</taxon>
        <taxon>Vertebrata</taxon>
        <taxon>Euteleostomi</taxon>
        <taxon>Actinopterygii</taxon>
        <taxon>Neopterygii</taxon>
        <taxon>Teleostei</taxon>
        <taxon>Neoteleostei</taxon>
        <taxon>Acanthomorphata</taxon>
        <taxon>Ovalentaria</taxon>
        <taxon>Atherinomorphae</taxon>
        <taxon>Cyprinodontiformes</taxon>
        <taxon>Nothobranchiidae</taxon>
        <taxon>Nothobranchius</taxon>
    </lineage>
</organism>
<dbReference type="Proteomes" id="UP000694548">
    <property type="component" value="Chromosome sgr13"/>
</dbReference>
<feature type="signal peptide" evidence="4">
    <location>
        <begin position="1"/>
        <end position="22"/>
    </location>
</feature>
<evidence type="ECO:0000313" key="7">
    <source>
        <dbReference type="Proteomes" id="UP000694548"/>
    </source>
</evidence>